<dbReference type="PROSITE" id="PS51186">
    <property type="entry name" value="GNAT"/>
    <property type="match status" value="1"/>
</dbReference>
<dbReference type="PANTHER" id="PTHR43800:SF1">
    <property type="entry name" value="PEPTIDYL-LYSINE N-ACETYLTRANSFERASE YJAB"/>
    <property type="match status" value="1"/>
</dbReference>
<dbReference type="InterPro" id="IPR016181">
    <property type="entry name" value="Acyl_CoA_acyltransferase"/>
</dbReference>
<reference evidence="4" key="1">
    <citation type="submission" date="2023-04" db="EMBL/GenBank/DDBJ databases">
        <title>Black Yeasts Isolated from many extreme environments.</title>
        <authorList>
            <person name="Coleine C."/>
            <person name="Stajich J.E."/>
            <person name="Selbmann L."/>
        </authorList>
    </citation>
    <scope>NUCLEOTIDE SEQUENCE</scope>
    <source>
        <strain evidence="4">CCFEE 5312</strain>
    </source>
</reference>
<dbReference type="AlphaFoldDB" id="A0AAJ0G7Z1"/>
<keyword evidence="5" id="KW-1185">Reference proteome</keyword>
<dbReference type="SUPFAM" id="SSF55729">
    <property type="entry name" value="Acyl-CoA N-acyltransferases (Nat)"/>
    <property type="match status" value="1"/>
</dbReference>
<name>A0AAJ0G7Z1_9PEZI</name>
<proteinExistence type="predicted"/>
<feature type="domain" description="N-acetyltransferase" evidence="3">
    <location>
        <begin position="33"/>
        <end position="175"/>
    </location>
</feature>
<keyword evidence="2" id="KW-0012">Acyltransferase</keyword>
<gene>
    <name evidence="4" type="ORF">LTR09_011301</name>
</gene>
<dbReference type="EMBL" id="JAWDJX010000064">
    <property type="protein sequence ID" value="KAK3047311.1"/>
    <property type="molecule type" value="Genomic_DNA"/>
</dbReference>
<keyword evidence="1" id="KW-0808">Transferase</keyword>
<dbReference type="GO" id="GO:0016747">
    <property type="term" value="F:acyltransferase activity, transferring groups other than amino-acyl groups"/>
    <property type="evidence" value="ECO:0007669"/>
    <property type="project" value="InterPro"/>
</dbReference>
<evidence type="ECO:0000256" key="1">
    <source>
        <dbReference type="ARBA" id="ARBA00022679"/>
    </source>
</evidence>
<sequence length="175" mass="20066">MPDYYQEQKQYAELPSIFDRAVRLDSIDQKPTRNLRLACIDDIPRLCAISFSATKRFASIPTLADLADHYDEPLIFQQRLALGNIYIVSEDELAIGFIAGYPMDNTIYIAEVAVHGDHQGKGIGKILMKAVFRWTTERAKYEGKPRARIDRRLLLTFRSLSNELIRSLAMPNKKF</sequence>
<protein>
    <recommendedName>
        <fullName evidence="3">N-acetyltransferase domain-containing protein</fullName>
    </recommendedName>
</protein>
<dbReference type="PANTHER" id="PTHR43800">
    <property type="entry name" value="PEPTIDYL-LYSINE N-ACETYLTRANSFERASE YJAB"/>
    <property type="match status" value="1"/>
</dbReference>
<comment type="caution">
    <text evidence="4">The sequence shown here is derived from an EMBL/GenBank/DDBJ whole genome shotgun (WGS) entry which is preliminary data.</text>
</comment>
<evidence type="ECO:0000259" key="3">
    <source>
        <dbReference type="PROSITE" id="PS51186"/>
    </source>
</evidence>
<dbReference type="CDD" id="cd04301">
    <property type="entry name" value="NAT_SF"/>
    <property type="match status" value="1"/>
</dbReference>
<dbReference type="Proteomes" id="UP001271007">
    <property type="component" value="Unassembled WGS sequence"/>
</dbReference>
<organism evidence="4 5">
    <name type="scientific">Extremus antarcticus</name>
    <dbReference type="NCBI Taxonomy" id="702011"/>
    <lineage>
        <taxon>Eukaryota</taxon>
        <taxon>Fungi</taxon>
        <taxon>Dikarya</taxon>
        <taxon>Ascomycota</taxon>
        <taxon>Pezizomycotina</taxon>
        <taxon>Dothideomycetes</taxon>
        <taxon>Dothideomycetidae</taxon>
        <taxon>Mycosphaerellales</taxon>
        <taxon>Extremaceae</taxon>
        <taxon>Extremus</taxon>
    </lineage>
</organism>
<evidence type="ECO:0000313" key="5">
    <source>
        <dbReference type="Proteomes" id="UP001271007"/>
    </source>
</evidence>
<evidence type="ECO:0000256" key="2">
    <source>
        <dbReference type="ARBA" id="ARBA00023315"/>
    </source>
</evidence>
<dbReference type="InterPro" id="IPR000182">
    <property type="entry name" value="GNAT_dom"/>
</dbReference>
<dbReference type="Pfam" id="PF00583">
    <property type="entry name" value="Acetyltransf_1"/>
    <property type="match status" value="1"/>
</dbReference>
<evidence type="ECO:0000313" key="4">
    <source>
        <dbReference type="EMBL" id="KAK3047311.1"/>
    </source>
</evidence>
<accession>A0AAJ0G7Z1</accession>
<dbReference type="Gene3D" id="3.40.630.30">
    <property type="match status" value="1"/>
</dbReference>